<sequence length="158" mass="17822">MSHARLCQKKKKPEIGVRVSSACTRGTLYPDCRPPTRPTFRPQLRHTARTHTPHLAPPPVPRALSVQHMRPSDRRFRPPPPSARACRPVGEKNIIYVRYAARGVPPTTFFARRARTAGEKRTRARARRERERDDGEIRGWTPAPTGGREVVGGPEPGR</sequence>
<reference evidence="2" key="1">
    <citation type="submission" date="2022-02" db="EMBL/GenBank/DDBJ databases">
        <authorList>
            <person name="King R."/>
        </authorList>
    </citation>
    <scope>NUCLEOTIDE SEQUENCE</scope>
</reference>
<evidence type="ECO:0000256" key="1">
    <source>
        <dbReference type="SAM" id="MobiDB-lite"/>
    </source>
</evidence>
<dbReference type="AlphaFoldDB" id="A0A9P0JFM5"/>
<accession>A0A9P0JFM5</accession>
<reference evidence="2" key="2">
    <citation type="submission" date="2022-10" db="EMBL/GenBank/DDBJ databases">
        <authorList>
            <consortium name="ENA_rothamsted_submissions"/>
            <consortium name="culmorum"/>
            <person name="King R."/>
        </authorList>
    </citation>
    <scope>NUCLEOTIDE SEQUENCE</scope>
</reference>
<evidence type="ECO:0000313" key="3">
    <source>
        <dbReference type="Proteomes" id="UP001154329"/>
    </source>
</evidence>
<feature type="region of interest" description="Disordered" evidence="1">
    <location>
        <begin position="116"/>
        <end position="158"/>
    </location>
</feature>
<proteinExistence type="predicted"/>
<organism evidence="2 3">
    <name type="scientific">Aphis gossypii</name>
    <name type="common">Cotton aphid</name>
    <dbReference type="NCBI Taxonomy" id="80765"/>
    <lineage>
        <taxon>Eukaryota</taxon>
        <taxon>Metazoa</taxon>
        <taxon>Ecdysozoa</taxon>
        <taxon>Arthropoda</taxon>
        <taxon>Hexapoda</taxon>
        <taxon>Insecta</taxon>
        <taxon>Pterygota</taxon>
        <taxon>Neoptera</taxon>
        <taxon>Paraneoptera</taxon>
        <taxon>Hemiptera</taxon>
        <taxon>Sternorrhyncha</taxon>
        <taxon>Aphidomorpha</taxon>
        <taxon>Aphidoidea</taxon>
        <taxon>Aphididae</taxon>
        <taxon>Aphidini</taxon>
        <taxon>Aphis</taxon>
        <taxon>Aphis</taxon>
    </lineage>
</organism>
<feature type="region of interest" description="Disordered" evidence="1">
    <location>
        <begin position="49"/>
        <end position="87"/>
    </location>
</feature>
<feature type="compositionally biased region" description="Low complexity" evidence="1">
    <location>
        <begin position="146"/>
        <end position="158"/>
    </location>
</feature>
<dbReference type="Proteomes" id="UP001154329">
    <property type="component" value="Chromosome 4"/>
</dbReference>
<gene>
    <name evidence="2" type="ORF">APHIGO_LOCUS11316</name>
</gene>
<dbReference type="EMBL" id="OU899037">
    <property type="protein sequence ID" value="CAH1737882.1"/>
    <property type="molecule type" value="Genomic_DNA"/>
</dbReference>
<name>A0A9P0JFM5_APHGO</name>
<feature type="compositionally biased region" description="Basic and acidic residues" evidence="1">
    <location>
        <begin position="128"/>
        <end position="137"/>
    </location>
</feature>
<keyword evidence="3" id="KW-1185">Reference proteome</keyword>
<evidence type="ECO:0000313" key="2">
    <source>
        <dbReference type="EMBL" id="CAH1737882.1"/>
    </source>
</evidence>
<protein>
    <submittedName>
        <fullName evidence="2">Uncharacterized protein</fullName>
    </submittedName>
</protein>